<keyword evidence="1" id="KW-1133">Transmembrane helix</keyword>
<name>A0ABQ4EPI8_9ACTN</name>
<evidence type="ECO:0000313" key="2">
    <source>
        <dbReference type="EMBL" id="GIG96569.1"/>
    </source>
</evidence>
<organism evidence="2 3">
    <name type="scientific">Plantactinospora mayteni</name>
    <dbReference type="NCBI Taxonomy" id="566021"/>
    <lineage>
        <taxon>Bacteria</taxon>
        <taxon>Bacillati</taxon>
        <taxon>Actinomycetota</taxon>
        <taxon>Actinomycetes</taxon>
        <taxon>Micromonosporales</taxon>
        <taxon>Micromonosporaceae</taxon>
        <taxon>Plantactinospora</taxon>
    </lineage>
</organism>
<keyword evidence="1" id="KW-0472">Membrane</keyword>
<reference evidence="2 3" key="1">
    <citation type="submission" date="2021-01" db="EMBL/GenBank/DDBJ databases">
        <title>Whole genome shotgun sequence of Plantactinospora mayteni NBRC 109088.</title>
        <authorList>
            <person name="Komaki H."/>
            <person name="Tamura T."/>
        </authorList>
    </citation>
    <scope>NUCLEOTIDE SEQUENCE [LARGE SCALE GENOMIC DNA]</scope>
    <source>
        <strain evidence="2 3">NBRC 109088</strain>
    </source>
</reference>
<evidence type="ECO:0000313" key="3">
    <source>
        <dbReference type="Proteomes" id="UP000621500"/>
    </source>
</evidence>
<keyword evidence="1" id="KW-0812">Transmembrane</keyword>
<gene>
    <name evidence="2" type="ORF">Pma05_31420</name>
</gene>
<dbReference type="SUPFAM" id="SSF140453">
    <property type="entry name" value="EsxAB dimer-like"/>
    <property type="match status" value="1"/>
</dbReference>
<evidence type="ECO:0008006" key="4">
    <source>
        <dbReference type="Google" id="ProtNLM"/>
    </source>
</evidence>
<comment type="caution">
    <text evidence="2">The sequence shown here is derived from an EMBL/GenBank/DDBJ whole genome shotgun (WGS) entry which is preliminary data.</text>
</comment>
<keyword evidence="3" id="KW-1185">Reference proteome</keyword>
<dbReference type="InterPro" id="IPR036689">
    <property type="entry name" value="ESAT-6-like_sf"/>
</dbReference>
<feature type="transmembrane region" description="Helical" evidence="1">
    <location>
        <begin position="157"/>
        <end position="183"/>
    </location>
</feature>
<dbReference type="EMBL" id="BONX01000019">
    <property type="protein sequence ID" value="GIG96569.1"/>
    <property type="molecule type" value="Genomic_DNA"/>
</dbReference>
<protein>
    <recommendedName>
        <fullName evidence="4">WXG100 family type VII secretion target</fullName>
    </recommendedName>
</protein>
<evidence type="ECO:0000256" key="1">
    <source>
        <dbReference type="SAM" id="Phobius"/>
    </source>
</evidence>
<dbReference type="Proteomes" id="UP000621500">
    <property type="component" value="Unassembled WGS sequence"/>
</dbReference>
<dbReference type="RefSeq" id="WP_203858117.1">
    <property type="nucleotide sequence ID" value="NZ_BAAAZQ010000024.1"/>
</dbReference>
<accession>A0ABQ4EPI8</accession>
<sequence length="234" mass="24850">MALVIPAEVRELSSIARAVGCDDPLRYLEDLSWVDTDRLKAAGENVWGAGGEKVAAQVMLEEHAERLTEMLLSSVQDRWTGEAYEQFVNYMATIERAIDDEAAALQVVGSALVDVAESFEVRWYEIVGYILGVIGLILGIVGAVIAVYTGITGVGAVVGLIVGIVGVIIGAVALIIAGFASILPRLEAMTEAMQNIGPRIHAATAVDELGGDDIPGAFPGDHTAWEPRTEDPYS</sequence>
<proteinExistence type="predicted"/>
<feature type="transmembrane region" description="Helical" evidence="1">
    <location>
        <begin position="126"/>
        <end position="151"/>
    </location>
</feature>